<dbReference type="EMBL" id="DVHA01000051">
    <property type="protein sequence ID" value="HIR60269.1"/>
    <property type="molecule type" value="Genomic_DNA"/>
</dbReference>
<protein>
    <recommendedName>
        <fullName evidence="3">Pyrophosphatase</fullName>
    </recommendedName>
</protein>
<dbReference type="SUPFAM" id="SSF101386">
    <property type="entry name" value="all-alpha NTP pyrophosphatases"/>
    <property type="match status" value="1"/>
</dbReference>
<gene>
    <name evidence="1" type="ORF">IAB37_01665</name>
</gene>
<evidence type="ECO:0000313" key="1">
    <source>
        <dbReference type="EMBL" id="HIR60269.1"/>
    </source>
</evidence>
<dbReference type="GO" id="GO:0047429">
    <property type="term" value="F:nucleoside triphosphate diphosphatase activity"/>
    <property type="evidence" value="ECO:0007669"/>
    <property type="project" value="InterPro"/>
</dbReference>
<evidence type="ECO:0000313" key="2">
    <source>
        <dbReference type="Proteomes" id="UP000824241"/>
    </source>
</evidence>
<proteinExistence type="predicted"/>
<organism evidence="1 2">
    <name type="scientific">Candidatus Faecivivens stercoravium</name>
    <dbReference type="NCBI Taxonomy" id="2840803"/>
    <lineage>
        <taxon>Bacteria</taxon>
        <taxon>Bacillati</taxon>
        <taxon>Bacillota</taxon>
        <taxon>Clostridia</taxon>
        <taxon>Eubacteriales</taxon>
        <taxon>Oscillospiraceae</taxon>
        <taxon>Oscillospiraceae incertae sedis</taxon>
        <taxon>Candidatus Faecivivens</taxon>
    </lineage>
</organism>
<dbReference type="Proteomes" id="UP000824241">
    <property type="component" value="Unassembled WGS sequence"/>
</dbReference>
<reference evidence="1" key="1">
    <citation type="submission" date="2020-10" db="EMBL/GenBank/DDBJ databases">
        <authorList>
            <person name="Gilroy R."/>
        </authorList>
    </citation>
    <scope>NUCLEOTIDE SEQUENCE</scope>
    <source>
        <strain evidence="1">CHK189-12415</strain>
    </source>
</reference>
<evidence type="ECO:0008006" key="3">
    <source>
        <dbReference type="Google" id="ProtNLM"/>
    </source>
</evidence>
<dbReference type="Pfam" id="PF12643">
    <property type="entry name" value="MazG-like"/>
    <property type="match status" value="1"/>
</dbReference>
<comment type="caution">
    <text evidence="1">The sequence shown here is derived from an EMBL/GenBank/DDBJ whole genome shotgun (WGS) entry which is preliminary data.</text>
</comment>
<name>A0A9D1DW82_9FIRM</name>
<reference evidence="1" key="2">
    <citation type="journal article" date="2021" name="PeerJ">
        <title>Extensive microbial diversity within the chicken gut microbiome revealed by metagenomics and culture.</title>
        <authorList>
            <person name="Gilroy R."/>
            <person name="Ravi A."/>
            <person name="Getino M."/>
            <person name="Pursley I."/>
            <person name="Horton D.L."/>
            <person name="Alikhan N.F."/>
            <person name="Baker D."/>
            <person name="Gharbi K."/>
            <person name="Hall N."/>
            <person name="Watson M."/>
            <person name="Adriaenssens E.M."/>
            <person name="Foster-Nyarko E."/>
            <person name="Jarju S."/>
            <person name="Secka A."/>
            <person name="Antonio M."/>
            <person name="Oren A."/>
            <person name="Chaudhuri R.R."/>
            <person name="La Ragione R."/>
            <person name="Hildebrand F."/>
            <person name="Pallen M.J."/>
        </authorList>
    </citation>
    <scope>NUCLEOTIDE SEQUENCE</scope>
    <source>
        <strain evidence="1">CHK189-12415</strain>
    </source>
</reference>
<dbReference type="AlphaFoldDB" id="A0A9D1DW82"/>
<sequence length="102" mass="11747">MDMKEMQKAVYQNKLDKGFNVTDINLEFCLLYGEVAEAYEAWLKKTGTVGEELADVAIYLLGLSEILGLDLQAEIERKMEINRRRHYEMKNGVLQKTEAVTE</sequence>
<accession>A0A9D1DW82</accession>
<dbReference type="GO" id="GO:0009143">
    <property type="term" value="P:nucleoside triphosphate catabolic process"/>
    <property type="evidence" value="ECO:0007669"/>
    <property type="project" value="InterPro"/>
</dbReference>
<dbReference type="InterPro" id="IPR025984">
    <property type="entry name" value="DCTPP"/>
</dbReference>
<dbReference type="Gene3D" id="1.10.287.1080">
    <property type="entry name" value="MazG-like"/>
    <property type="match status" value="1"/>
</dbReference>